<evidence type="ECO:0000313" key="8">
    <source>
        <dbReference type="EMBL" id="SHI10618.1"/>
    </source>
</evidence>
<evidence type="ECO:0000256" key="4">
    <source>
        <dbReference type="ARBA" id="ARBA00022989"/>
    </source>
</evidence>
<feature type="transmembrane region" description="Helical" evidence="6">
    <location>
        <begin position="36"/>
        <end position="56"/>
    </location>
</feature>
<dbReference type="InterPro" id="IPR000620">
    <property type="entry name" value="EamA_dom"/>
</dbReference>
<evidence type="ECO:0000256" key="6">
    <source>
        <dbReference type="SAM" id="Phobius"/>
    </source>
</evidence>
<keyword evidence="3 6" id="KW-0812">Transmembrane</keyword>
<keyword evidence="9" id="KW-1185">Reference proteome</keyword>
<evidence type="ECO:0000256" key="1">
    <source>
        <dbReference type="ARBA" id="ARBA00004651"/>
    </source>
</evidence>
<evidence type="ECO:0000256" key="2">
    <source>
        <dbReference type="ARBA" id="ARBA00022475"/>
    </source>
</evidence>
<keyword evidence="5 6" id="KW-0472">Membrane</keyword>
<feature type="transmembrane region" description="Helical" evidence="6">
    <location>
        <begin position="264"/>
        <end position="283"/>
    </location>
</feature>
<feature type="domain" description="EamA" evidence="7">
    <location>
        <begin position="16"/>
        <end position="145"/>
    </location>
</feature>
<dbReference type="Proteomes" id="UP000184226">
    <property type="component" value="Unassembled WGS sequence"/>
</dbReference>
<dbReference type="PANTHER" id="PTHR42920:SF5">
    <property type="entry name" value="EAMA DOMAIN-CONTAINING PROTEIN"/>
    <property type="match status" value="1"/>
</dbReference>
<dbReference type="EMBL" id="FQXE01000009">
    <property type="protein sequence ID" value="SHI10618.1"/>
    <property type="molecule type" value="Genomic_DNA"/>
</dbReference>
<feature type="transmembrane region" description="Helical" evidence="6">
    <location>
        <begin position="130"/>
        <end position="148"/>
    </location>
</feature>
<evidence type="ECO:0000259" key="7">
    <source>
        <dbReference type="Pfam" id="PF00892"/>
    </source>
</evidence>
<evidence type="ECO:0000313" key="9">
    <source>
        <dbReference type="Proteomes" id="UP000184226"/>
    </source>
</evidence>
<accession>A0A1M5YFJ1</accession>
<evidence type="ECO:0000256" key="3">
    <source>
        <dbReference type="ARBA" id="ARBA00022692"/>
    </source>
</evidence>
<feature type="transmembrane region" description="Helical" evidence="6">
    <location>
        <begin position="234"/>
        <end position="252"/>
    </location>
</feature>
<protein>
    <submittedName>
        <fullName evidence="8">Threonine/homoserine efflux transporter RhtA</fullName>
    </submittedName>
</protein>
<dbReference type="GO" id="GO:0005886">
    <property type="term" value="C:plasma membrane"/>
    <property type="evidence" value="ECO:0007669"/>
    <property type="project" value="UniProtKB-SubCell"/>
</dbReference>
<feature type="transmembrane region" description="Helical" evidence="6">
    <location>
        <begin position="12"/>
        <end position="30"/>
    </location>
</feature>
<feature type="transmembrane region" description="Helical" evidence="6">
    <location>
        <begin position="100"/>
        <end position="118"/>
    </location>
</feature>
<evidence type="ECO:0000256" key="5">
    <source>
        <dbReference type="ARBA" id="ARBA00023136"/>
    </source>
</evidence>
<feature type="transmembrane region" description="Helical" evidence="6">
    <location>
        <begin position="201"/>
        <end position="222"/>
    </location>
</feature>
<keyword evidence="2" id="KW-1003">Cell membrane</keyword>
<proteinExistence type="predicted"/>
<keyword evidence="4 6" id="KW-1133">Transmembrane helix</keyword>
<name>A0A1M5YFJ1_9BURK</name>
<feature type="transmembrane region" description="Helical" evidence="6">
    <location>
        <begin position="289"/>
        <end position="307"/>
    </location>
</feature>
<gene>
    <name evidence="8" type="ORF">SAMN04488135_10936</name>
</gene>
<dbReference type="InterPro" id="IPR037185">
    <property type="entry name" value="EmrE-like"/>
</dbReference>
<feature type="domain" description="EamA" evidence="7">
    <location>
        <begin position="170"/>
        <end position="306"/>
    </location>
</feature>
<sequence>MTSPSPPPSRLAAYGCLALSMSLVGSYVALSKPLAMVFPVVLLAWLRFGIGGLAMLRWLRKPKSEPALSAQTRGLIFLESFLGNFLFTLCMIFGVSMTTAVSAGVIMSAIPAMVALMSRAFLKESISPRVWGAILCGAAGIALLSLAKGGAAPAADGLLPAAGAPGRAWLGDALIFGAVLCEASYAVIGKKLTAVMSPKRISAVINLWGFALMFPFGAYAALDFDFAGVAAEMWLLLLFYALAASVWTVWLWMTGLKSVPASRAGVFTVMLPVSAAVVGVLALGETLGGMQLVAFALALAGLLLATLPARPAGAGIAVAQE</sequence>
<dbReference type="AlphaFoldDB" id="A0A1M5YFJ1"/>
<feature type="transmembrane region" description="Helical" evidence="6">
    <location>
        <begin position="76"/>
        <end position="94"/>
    </location>
</feature>
<reference evidence="8 9" key="1">
    <citation type="submission" date="2016-11" db="EMBL/GenBank/DDBJ databases">
        <authorList>
            <person name="Jaros S."/>
            <person name="Januszkiewicz K."/>
            <person name="Wedrychowicz H."/>
        </authorList>
    </citation>
    <scope>NUCLEOTIDE SEQUENCE [LARGE SCALE GENOMIC DNA]</scope>
    <source>
        <strain evidence="8 9">CGMCC 1.10190</strain>
    </source>
</reference>
<feature type="transmembrane region" description="Helical" evidence="6">
    <location>
        <begin position="168"/>
        <end position="189"/>
    </location>
</feature>
<dbReference type="PANTHER" id="PTHR42920">
    <property type="entry name" value="OS03G0707200 PROTEIN-RELATED"/>
    <property type="match status" value="1"/>
</dbReference>
<dbReference type="Pfam" id="PF00892">
    <property type="entry name" value="EamA"/>
    <property type="match status" value="2"/>
</dbReference>
<dbReference type="STRING" id="658167.SAMN04488135_10936"/>
<comment type="subcellular location">
    <subcellularLocation>
        <location evidence="1">Cell membrane</location>
        <topology evidence="1">Multi-pass membrane protein</topology>
    </subcellularLocation>
</comment>
<dbReference type="SUPFAM" id="SSF103481">
    <property type="entry name" value="Multidrug resistance efflux transporter EmrE"/>
    <property type="match status" value="2"/>
</dbReference>
<organism evidence="8 9">
    <name type="scientific">Pollutimonas bauzanensis</name>
    <dbReference type="NCBI Taxonomy" id="658167"/>
    <lineage>
        <taxon>Bacteria</taxon>
        <taxon>Pseudomonadati</taxon>
        <taxon>Pseudomonadota</taxon>
        <taxon>Betaproteobacteria</taxon>
        <taxon>Burkholderiales</taxon>
        <taxon>Alcaligenaceae</taxon>
        <taxon>Pollutimonas</taxon>
    </lineage>
</organism>
<dbReference type="InterPro" id="IPR051258">
    <property type="entry name" value="Diverse_Substrate_Transporter"/>
</dbReference>